<name>A0A0E9RA46_ANGAN</name>
<organism evidence="1">
    <name type="scientific">Anguilla anguilla</name>
    <name type="common">European freshwater eel</name>
    <name type="synonym">Muraena anguilla</name>
    <dbReference type="NCBI Taxonomy" id="7936"/>
    <lineage>
        <taxon>Eukaryota</taxon>
        <taxon>Metazoa</taxon>
        <taxon>Chordata</taxon>
        <taxon>Craniata</taxon>
        <taxon>Vertebrata</taxon>
        <taxon>Euteleostomi</taxon>
        <taxon>Actinopterygii</taxon>
        <taxon>Neopterygii</taxon>
        <taxon>Teleostei</taxon>
        <taxon>Anguilliformes</taxon>
        <taxon>Anguillidae</taxon>
        <taxon>Anguilla</taxon>
    </lineage>
</organism>
<proteinExistence type="predicted"/>
<dbReference type="EMBL" id="GBXM01060963">
    <property type="protein sequence ID" value="JAH47614.1"/>
    <property type="molecule type" value="Transcribed_RNA"/>
</dbReference>
<reference evidence="1" key="1">
    <citation type="submission" date="2014-11" db="EMBL/GenBank/DDBJ databases">
        <authorList>
            <person name="Amaro Gonzalez C."/>
        </authorList>
    </citation>
    <scope>NUCLEOTIDE SEQUENCE</scope>
</reference>
<dbReference type="AlphaFoldDB" id="A0A0E9RA46"/>
<protein>
    <submittedName>
        <fullName evidence="1">Uncharacterized protein</fullName>
    </submittedName>
</protein>
<evidence type="ECO:0000313" key="1">
    <source>
        <dbReference type="EMBL" id="JAH25667.1"/>
    </source>
</evidence>
<dbReference type="EMBL" id="GBXM01064900">
    <property type="protein sequence ID" value="JAH43677.1"/>
    <property type="molecule type" value="Transcribed_RNA"/>
</dbReference>
<dbReference type="EMBL" id="GBXM01082910">
    <property type="protein sequence ID" value="JAH25667.1"/>
    <property type="molecule type" value="Transcribed_RNA"/>
</dbReference>
<reference evidence="1" key="2">
    <citation type="journal article" date="2015" name="Fish Shellfish Immunol.">
        <title>Early steps in the European eel (Anguilla anguilla)-Vibrio vulnificus interaction in the gills: Role of the RtxA13 toxin.</title>
        <authorList>
            <person name="Callol A."/>
            <person name="Pajuelo D."/>
            <person name="Ebbesson L."/>
            <person name="Teles M."/>
            <person name="MacKenzie S."/>
            <person name="Amaro C."/>
        </authorList>
    </citation>
    <scope>NUCLEOTIDE SEQUENCE</scope>
</reference>
<dbReference type="EMBL" id="GBXM01060508">
    <property type="protein sequence ID" value="JAH48069.1"/>
    <property type="molecule type" value="Transcribed_RNA"/>
</dbReference>
<accession>A0A0E9RA46</accession>
<sequence>MLQPRYFKQKSKSKCQILIRPTGLLVDASLHLISDNGRYTPS</sequence>